<dbReference type="Proteomes" id="UP000000271">
    <property type="component" value="Chromosome"/>
</dbReference>
<evidence type="ECO:0000256" key="1">
    <source>
        <dbReference type="ARBA" id="ARBA00022679"/>
    </source>
</evidence>
<gene>
    <name evidence="3" type="primary">lipL</name>
    <name evidence="5" type="ordered locus">Bsel_3218</name>
</gene>
<dbReference type="Pfam" id="PF21948">
    <property type="entry name" value="LplA-B_cat"/>
    <property type="match status" value="1"/>
</dbReference>
<name>D6Y1B3_BACIE</name>
<keyword evidence="1 3" id="KW-0808">Transferase</keyword>
<comment type="function">
    <text evidence="3">Catalyzes the amidotransfer (transamidation) of the octanoyl moiety from octanoyl-GcvH to the lipoyl domain of the E2 subunit of lipoate-dependent enzymes.</text>
</comment>
<comment type="miscellaneous">
    <text evidence="3">The reaction proceeds via a thioester-linked acyl-enzyme intermediate.</text>
</comment>
<dbReference type="PROSITE" id="PS51733">
    <property type="entry name" value="BPL_LPL_CATALYTIC"/>
    <property type="match status" value="1"/>
</dbReference>
<reference evidence="5" key="1">
    <citation type="submission" date="2009-10" db="EMBL/GenBank/DDBJ databases">
        <title>Complete sequence of Bacillus selenitireducens MLS10.</title>
        <authorList>
            <consortium name="US DOE Joint Genome Institute"/>
            <person name="Lucas S."/>
            <person name="Copeland A."/>
            <person name="Lapidus A."/>
            <person name="Glavina del Rio T."/>
            <person name="Dalin E."/>
            <person name="Tice H."/>
            <person name="Bruce D."/>
            <person name="Goodwin L."/>
            <person name="Pitluck S."/>
            <person name="Sims D."/>
            <person name="Brettin T."/>
            <person name="Detter J.C."/>
            <person name="Han C."/>
            <person name="Larimer F."/>
            <person name="Land M."/>
            <person name="Hauser L."/>
            <person name="Kyrpides N."/>
            <person name="Ovchinnikova G."/>
            <person name="Stolz J."/>
        </authorList>
    </citation>
    <scope>NUCLEOTIDE SEQUENCE [LARGE SCALE GENOMIC DNA]</scope>
    <source>
        <strain evidence="5">MLS10</strain>
    </source>
</reference>
<evidence type="ECO:0000256" key="2">
    <source>
        <dbReference type="ARBA" id="ARBA00023315"/>
    </source>
</evidence>
<keyword evidence="6" id="KW-1185">Reference proteome</keyword>
<dbReference type="STRING" id="439292.Bsel_3218"/>
<dbReference type="SUPFAM" id="SSF55681">
    <property type="entry name" value="Class II aaRS and biotin synthetases"/>
    <property type="match status" value="1"/>
</dbReference>
<dbReference type="CDD" id="cd16443">
    <property type="entry name" value="LplA"/>
    <property type="match status" value="1"/>
</dbReference>
<evidence type="ECO:0000313" key="5">
    <source>
        <dbReference type="EMBL" id="ADI00700.1"/>
    </source>
</evidence>
<dbReference type="PANTHER" id="PTHR43679:SF2">
    <property type="entry name" value="OCTANOYL-[GCVH]:PROTEIN N-OCTANOYLTRANSFERASE"/>
    <property type="match status" value="1"/>
</dbReference>
<organism evidence="5 6">
    <name type="scientific">Bacillus selenitireducens (strain ATCC 700615 / DSM 15326 / MLS10)</name>
    <dbReference type="NCBI Taxonomy" id="439292"/>
    <lineage>
        <taxon>Bacteria</taxon>
        <taxon>Bacillati</taxon>
        <taxon>Bacillota</taxon>
        <taxon>Bacilli</taxon>
        <taxon>Bacillales</taxon>
        <taxon>Bacillaceae</taxon>
        <taxon>Salisediminibacterium</taxon>
    </lineage>
</organism>
<sequence length="277" mass="31102">MMNELDQRLYRERWYWIDHTNPNISGSAMKAFAMDDTLCQIAGTSGNQGFARGWVHRPTVVLGIQDTRLPSVQDGIRFLRKQGYDVIARNSGGLAVVLDEGVYNLSLVFSEEPGLSIDRGYAHMVDLIRQLFPEAGKEIEDGEIATSYCPGRYDLSIADRKFAGISQRRIRGGIAVQIYLAVTGSGSERAALIRDFYGIATKGGPVKFDVPHIQPDTMASLEELITGPVRINEVTRRVLGRLTHWGDELSHWEMDEEAASLYETHLGRIQKRNDDFR</sequence>
<keyword evidence="5" id="KW-0436">Ligase</keyword>
<dbReference type="GO" id="GO:0033819">
    <property type="term" value="F:lipoyl(octanoyl) transferase activity"/>
    <property type="evidence" value="ECO:0007669"/>
    <property type="project" value="InterPro"/>
</dbReference>
<comment type="pathway">
    <text evidence="3">Protein modification; protein lipoylation via endogenous pathway; protein N(6)-(lipoyl)lysine from octanoyl-[acyl-carrier-protein].</text>
</comment>
<feature type="site" description="Lowers pKa of active site Cys" evidence="3">
    <location>
        <position position="161"/>
    </location>
</feature>
<dbReference type="GO" id="GO:0016874">
    <property type="term" value="F:ligase activity"/>
    <property type="evidence" value="ECO:0007669"/>
    <property type="project" value="UniProtKB-KW"/>
</dbReference>
<comment type="similarity">
    <text evidence="3">Belongs to the octanoyltransferase LipL family.</text>
</comment>
<feature type="domain" description="BPL/LPL catalytic" evidence="4">
    <location>
        <begin position="45"/>
        <end position="229"/>
    </location>
</feature>
<dbReference type="AlphaFoldDB" id="D6Y1B3"/>
<proteinExistence type="inferred from homology"/>
<dbReference type="GO" id="GO:0009107">
    <property type="term" value="P:lipoate biosynthetic process"/>
    <property type="evidence" value="ECO:0007669"/>
    <property type="project" value="UniProtKB-UniRule"/>
</dbReference>
<feature type="active site" description="Acyl-thioester intermediate" evidence="3">
    <location>
        <position position="149"/>
    </location>
</feature>
<dbReference type="Gene3D" id="3.30.930.10">
    <property type="entry name" value="Bira Bifunctional Protein, Domain 2"/>
    <property type="match status" value="1"/>
</dbReference>
<dbReference type="HOGENOM" id="CLU_067270_0_0_9"/>
<dbReference type="EMBL" id="CP001791">
    <property type="protein sequence ID" value="ADI00700.1"/>
    <property type="molecule type" value="Genomic_DNA"/>
</dbReference>
<evidence type="ECO:0000256" key="3">
    <source>
        <dbReference type="HAMAP-Rule" id="MF_02119"/>
    </source>
</evidence>
<dbReference type="eggNOG" id="COG0095">
    <property type="taxonomic scope" value="Bacteria"/>
</dbReference>
<dbReference type="HAMAP" id="MF_02119">
    <property type="entry name" value="LipL"/>
    <property type="match status" value="1"/>
</dbReference>
<dbReference type="KEGG" id="bse:Bsel_3218"/>
<dbReference type="InterPro" id="IPR045864">
    <property type="entry name" value="aa-tRNA-synth_II/BPL/LPL"/>
</dbReference>
<dbReference type="InterPro" id="IPR024897">
    <property type="entry name" value="LipL"/>
</dbReference>
<dbReference type="InterPro" id="IPR004143">
    <property type="entry name" value="BPL_LPL_catalytic"/>
</dbReference>
<dbReference type="PANTHER" id="PTHR43679">
    <property type="entry name" value="OCTANOYLTRANSFERASE LIPM-RELATED"/>
    <property type="match status" value="1"/>
</dbReference>
<protein>
    <recommendedName>
        <fullName evidence="3">Octanoyl-[GcvH]:protein N-octanoyltransferase</fullName>
        <ecNumber evidence="3">2.3.1.204</ecNumber>
    </recommendedName>
    <alternativeName>
        <fullName evidence="3">Octanoyl-[GcvH]:E2 amidotransferase</fullName>
    </alternativeName>
</protein>
<dbReference type="EC" id="2.3.1.204" evidence="3"/>
<dbReference type="RefSeq" id="WP_013174104.1">
    <property type="nucleotide sequence ID" value="NC_014219.1"/>
</dbReference>
<evidence type="ECO:0000259" key="4">
    <source>
        <dbReference type="PROSITE" id="PS51733"/>
    </source>
</evidence>
<keyword evidence="2 3" id="KW-0012">Acyltransferase</keyword>
<comment type="catalytic activity">
    <reaction evidence="3">
        <text>N(6)-octanoyl-L-lysyl-[glycine-cleavage complex H protein] + L-lysyl-[lipoyl-carrier protein] = N(6)-octanoyl-L-lysyl-[lipoyl-carrier protein] + L-lysyl-[glycine-cleavage complex H protein]</text>
        <dbReference type="Rhea" id="RHEA:20213"/>
        <dbReference type="Rhea" id="RHEA-COMP:10500"/>
        <dbReference type="Rhea" id="RHEA-COMP:10501"/>
        <dbReference type="Rhea" id="RHEA-COMP:10503"/>
        <dbReference type="Rhea" id="RHEA-COMP:10504"/>
        <dbReference type="ChEBI" id="CHEBI:29969"/>
        <dbReference type="ChEBI" id="CHEBI:78809"/>
        <dbReference type="EC" id="2.3.1.204"/>
    </reaction>
</comment>
<evidence type="ECO:0000313" key="6">
    <source>
        <dbReference type="Proteomes" id="UP000000271"/>
    </source>
</evidence>
<dbReference type="InterPro" id="IPR050664">
    <property type="entry name" value="Octanoyltrans_LipM/LipL"/>
</dbReference>
<dbReference type="GO" id="GO:0009249">
    <property type="term" value="P:protein lipoylation"/>
    <property type="evidence" value="ECO:0007669"/>
    <property type="project" value="UniProtKB-UniRule"/>
</dbReference>
<accession>D6Y1B3</accession>